<evidence type="ECO:0000313" key="3">
    <source>
        <dbReference type="Proteomes" id="UP000499080"/>
    </source>
</evidence>
<organism evidence="2 3">
    <name type="scientific">Araneus ventricosus</name>
    <name type="common">Orbweaver spider</name>
    <name type="synonym">Epeira ventricosa</name>
    <dbReference type="NCBI Taxonomy" id="182803"/>
    <lineage>
        <taxon>Eukaryota</taxon>
        <taxon>Metazoa</taxon>
        <taxon>Ecdysozoa</taxon>
        <taxon>Arthropoda</taxon>
        <taxon>Chelicerata</taxon>
        <taxon>Arachnida</taxon>
        <taxon>Araneae</taxon>
        <taxon>Araneomorphae</taxon>
        <taxon>Entelegynae</taxon>
        <taxon>Araneoidea</taxon>
        <taxon>Araneidae</taxon>
        <taxon>Araneus</taxon>
    </lineage>
</organism>
<sequence>MSITVRLDAGIKSLARTGRQKAISITGRRHKILSSAEPTRTMGPMKESKNPPPPNPTMLSDRGGGGPEWSRRSTSGAPLPSRAIQGVKAIPLYPAKA</sequence>
<dbReference type="AlphaFoldDB" id="A0A4Y2IP98"/>
<evidence type="ECO:0000313" key="2">
    <source>
        <dbReference type="EMBL" id="GBM79537.1"/>
    </source>
</evidence>
<gene>
    <name evidence="2" type="ORF">AVEN_64492_1</name>
</gene>
<proteinExistence type="predicted"/>
<accession>A0A4Y2IP98</accession>
<keyword evidence="3" id="KW-1185">Reference proteome</keyword>
<dbReference type="EMBL" id="BGPR01002826">
    <property type="protein sequence ID" value="GBM79537.1"/>
    <property type="molecule type" value="Genomic_DNA"/>
</dbReference>
<reference evidence="2 3" key="1">
    <citation type="journal article" date="2019" name="Sci. Rep.">
        <title>Orb-weaving spider Araneus ventricosus genome elucidates the spidroin gene catalogue.</title>
        <authorList>
            <person name="Kono N."/>
            <person name="Nakamura H."/>
            <person name="Ohtoshi R."/>
            <person name="Moran D.A.P."/>
            <person name="Shinohara A."/>
            <person name="Yoshida Y."/>
            <person name="Fujiwara M."/>
            <person name="Mori M."/>
            <person name="Tomita M."/>
            <person name="Arakawa K."/>
        </authorList>
    </citation>
    <scope>NUCLEOTIDE SEQUENCE [LARGE SCALE GENOMIC DNA]</scope>
</reference>
<protein>
    <submittedName>
        <fullName evidence="2">Uncharacterized protein</fullName>
    </submittedName>
</protein>
<evidence type="ECO:0000256" key="1">
    <source>
        <dbReference type="SAM" id="MobiDB-lite"/>
    </source>
</evidence>
<comment type="caution">
    <text evidence="2">The sequence shown here is derived from an EMBL/GenBank/DDBJ whole genome shotgun (WGS) entry which is preliminary data.</text>
</comment>
<dbReference type="Proteomes" id="UP000499080">
    <property type="component" value="Unassembled WGS sequence"/>
</dbReference>
<feature type="region of interest" description="Disordered" evidence="1">
    <location>
        <begin position="27"/>
        <end position="82"/>
    </location>
</feature>
<name>A0A4Y2IP98_ARAVE</name>